<gene>
    <name evidence="1" type="ORF">H8D96_04990</name>
</gene>
<dbReference type="InterPro" id="IPR035903">
    <property type="entry name" value="HesB-like_dom_sf"/>
</dbReference>
<protein>
    <submittedName>
        <fullName evidence="1">Uncharacterized protein</fullName>
    </submittedName>
</protein>
<evidence type="ECO:0000313" key="2">
    <source>
        <dbReference type="Proteomes" id="UP000605201"/>
    </source>
</evidence>
<sequence>MALDEPKDSDTVYEIDGFKYIVDQEFMEKAQPIKVDFTEMGFKLDSAMDFGAGAGCSGCGTASTC</sequence>
<organism evidence="1 2">
    <name type="scientific">Candidatus Desulfatibia vada</name>
    <dbReference type="NCBI Taxonomy" id="2841696"/>
    <lineage>
        <taxon>Bacteria</taxon>
        <taxon>Pseudomonadati</taxon>
        <taxon>Thermodesulfobacteriota</taxon>
        <taxon>Desulfobacteria</taxon>
        <taxon>Desulfobacterales</taxon>
        <taxon>Desulfobacterales incertae sedis</taxon>
        <taxon>Candidatus Desulfatibia</taxon>
    </lineage>
</organism>
<comment type="caution">
    <text evidence="1">The sequence shown here is derived from an EMBL/GenBank/DDBJ whole genome shotgun (WGS) entry which is preliminary data.</text>
</comment>
<dbReference type="Proteomes" id="UP000605201">
    <property type="component" value="Unassembled WGS sequence"/>
</dbReference>
<accession>A0A8J6TQL0</accession>
<dbReference type="Gene3D" id="2.60.300.12">
    <property type="entry name" value="HesB-like domain"/>
    <property type="match status" value="1"/>
</dbReference>
<name>A0A8J6TQL0_9BACT</name>
<proteinExistence type="predicted"/>
<dbReference type="AlphaFoldDB" id="A0A8J6TQL0"/>
<evidence type="ECO:0000313" key="1">
    <source>
        <dbReference type="EMBL" id="MBC8431255.1"/>
    </source>
</evidence>
<dbReference type="EMBL" id="JACNIG010000125">
    <property type="protein sequence ID" value="MBC8431255.1"/>
    <property type="molecule type" value="Genomic_DNA"/>
</dbReference>
<reference evidence="1 2" key="1">
    <citation type="submission" date="2020-08" db="EMBL/GenBank/DDBJ databases">
        <title>Bridging the membrane lipid divide: bacteria of the FCB group superphylum have the potential to synthesize archaeal ether lipids.</title>
        <authorList>
            <person name="Villanueva L."/>
            <person name="Von Meijenfeldt F.A.B."/>
            <person name="Westbye A.B."/>
            <person name="Yadav S."/>
            <person name="Hopmans E.C."/>
            <person name="Dutilh B.E."/>
            <person name="Sinninghe Damste J.S."/>
        </authorList>
    </citation>
    <scope>NUCLEOTIDE SEQUENCE [LARGE SCALE GENOMIC DNA]</scope>
    <source>
        <strain evidence="1">NIOZ-UU17</strain>
    </source>
</reference>